<evidence type="ECO:0000313" key="2">
    <source>
        <dbReference type="EMBL" id="GAC76303.1"/>
    </source>
</evidence>
<proteinExistence type="predicted"/>
<dbReference type="EMBL" id="DF196786">
    <property type="protein sequence ID" value="GAC76303.1"/>
    <property type="molecule type" value="Genomic_DNA"/>
</dbReference>
<feature type="compositionally biased region" description="Basic and acidic residues" evidence="1">
    <location>
        <begin position="142"/>
        <end position="161"/>
    </location>
</feature>
<protein>
    <submittedName>
        <fullName evidence="2">Uncharacterized protein</fullName>
    </submittedName>
</protein>
<accession>M9MFL8</accession>
<dbReference type="AlphaFoldDB" id="M9MFL8"/>
<sequence length="161" mass="16339">MQQDSVGSVGVERAPRFDGSGPDSSTSAAAVVGASGASWGEPSWLRSLFSRASFASTQGKATEGSLDDGVVQSDDLLADAASDAAAAAACSARRCSLWPRRSLASTQENSGLACTERVDAGVLARADVCSAAAALDGAASVRTDDASSRRDGRDMAEAQHR</sequence>
<evidence type="ECO:0000256" key="1">
    <source>
        <dbReference type="SAM" id="MobiDB-lite"/>
    </source>
</evidence>
<feature type="region of interest" description="Disordered" evidence="1">
    <location>
        <begin position="1"/>
        <end position="32"/>
    </location>
</feature>
<reference evidence="3" key="1">
    <citation type="journal article" date="2013" name="Genome Announc.">
        <title>Genome sequence of the basidiomycetous yeast Pseudozyma antarctica T-34, a producer of the glycolipid biosurfactants mannosylerythritol lipids.</title>
        <authorList>
            <person name="Morita T."/>
            <person name="Koike H."/>
            <person name="Koyama Y."/>
            <person name="Hagiwara H."/>
            <person name="Ito E."/>
            <person name="Fukuoka T."/>
            <person name="Imura T."/>
            <person name="Machida M."/>
            <person name="Kitamoto D."/>
        </authorList>
    </citation>
    <scope>NUCLEOTIDE SEQUENCE [LARGE SCALE GENOMIC DNA]</scope>
    <source>
        <strain evidence="3">T-34</strain>
    </source>
</reference>
<feature type="region of interest" description="Disordered" evidence="1">
    <location>
        <begin position="136"/>
        <end position="161"/>
    </location>
</feature>
<organism evidence="2 3">
    <name type="scientific">Pseudozyma antarctica (strain T-34)</name>
    <name type="common">Yeast</name>
    <name type="synonym">Candida antarctica</name>
    <dbReference type="NCBI Taxonomy" id="1151754"/>
    <lineage>
        <taxon>Eukaryota</taxon>
        <taxon>Fungi</taxon>
        <taxon>Dikarya</taxon>
        <taxon>Basidiomycota</taxon>
        <taxon>Ustilaginomycotina</taxon>
        <taxon>Ustilaginomycetes</taxon>
        <taxon>Ustilaginales</taxon>
        <taxon>Ustilaginaceae</taxon>
        <taxon>Moesziomyces</taxon>
    </lineage>
</organism>
<name>M9MFL8_PSEA3</name>
<evidence type="ECO:0000313" key="3">
    <source>
        <dbReference type="Proteomes" id="UP000011976"/>
    </source>
</evidence>
<gene>
    <name evidence="2" type="ORF">PANT_20c00050</name>
</gene>
<dbReference type="Proteomes" id="UP000011976">
    <property type="component" value="Unassembled WGS sequence"/>
</dbReference>